<evidence type="ECO:0000256" key="1">
    <source>
        <dbReference type="SAM" id="Phobius"/>
    </source>
</evidence>
<sequence>MSIDHLINSSTFLGKVALVALLGLALAGRLSRRPLEPRLAKVATLLFASATAIVVASRLVEHAVVLRHGPLDPWNQGLAAIAAAWLQGQPLYPLPTDGFYYGLLYGPLIYRVLAMMQDLFGIGTPLAALPGMVAEAAALAVTWHAARRAGVGGGAALFATATMAGFVLHTYPDVGFRTDPFLLLLAALALWATTGPAGMGQTLALGLYAGLATALKPSGALYVGPALLAALPLRDSRAAARVILLVSVTGLAGALLPFIGTGTTPAGYLRYLAALRPMGLHGPRLLGNGLMALLLVLPPLWLLPLAEWRARAQLLTGLALCLPIGCVLGAVDGAGVWHLVPFIPYAALLLARAANAQAGWSPYALGQTAVILLVMASGARYALQEAADTLAAAPKAEAVRRAITDFLTEHPGAQVAIAPTNTQDPLPPDTQLHRQVAWLVGQGQPLILTRNGWLDLGTPMAIQQFIDRYLTRCDGRYWLAMDKAPFIAGKHTPPTVSAAFLALYHRAAHNPNLDVWTCGPERDEP</sequence>
<keyword evidence="1" id="KW-0812">Transmembrane</keyword>
<evidence type="ECO:0008006" key="4">
    <source>
        <dbReference type="Google" id="ProtNLM"/>
    </source>
</evidence>
<reference evidence="2 3" key="1">
    <citation type="submission" date="2020-08" db="EMBL/GenBank/DDBJ databases">
        <title>Genomic Encyclopedia of Type Strains, Phase IV (KMG-IV): sequencing the most valuable type-strain genomes for metagenomic binning, comparative biology and taxonomic classification.</title>
        <authorList>
            <person name="Goeker M."/>
        </authorList>
    </citation>
    <scope>NUCLEOTIDE SEQUENCE [LARGE SCALE GENOMIC DNA]</scope>
    <source>
        <strain evidence="2 3">DSM 22198</strain>
    </source>
</reference>
<keyword evidence="1" id="KW-0472">Membrane</keyword>
<keyword evidence="3" id="KW-1185">Reference proteome</keyword>
<feature type="transmembrane region" description="Helical" evidence="1">
    <location>
        <begin position="126"/>
        <end position="145"/>
    </location>
</feature>
<organism evidence="2 3">
    <name type="scientific">Nitrospirillum iridis</name>
    <dbReference type="NCBI Taxonomy" id="765888"/>
    <lineage>
        <taxon>Bacteria</taxon>
        <taxon>Pseudomonadati</taxon>
        <taxon>Pseudomonadota</taxon>
        <taxon>Alphaproteobacteria</taxon>
        <taxon>Rhodospirillales</taxon>
        <taxon>Azospirillaceae</taxon>
        <taxon>Nitrospirillum</taxon>
    </lineage>
</organism>
<accession>A0A7X0EF09</accession>
<evidence type="ECO:0000313" key="2">
    <source>
        <dbReference type="EMBL" id="MBB6254443.1"/>
    </source>
</evidence>
<dbReference type="Proteomes" id="UP000539175">
    <property type="component" value="Unassembled WGS sequence"/>
</dbReference>
<dbReference type="EMBL" id="JACIIZ010000017">
    <property type="protein sequence ID" value="MBB6254443.1"/>
    <property type="molecule type" value="Genomic_DNA"/>
</dbReference>
<dbReference type="AlphaFoldDB" id="A0A7X0EF09"/>
<feature type="transmembrane region" description="Helical" evidence="1">
    <location>
        <begin position="238"/>
        <end position="259"/>
    </location>
</feature>
<proteinExistence type="predicted"/>
<comment type="caution">
    <text evidence="2">The sequence shown here is derived from an EMBL/GenBank/DDBJ whole genome shotgun (WGS) entry which is preliminary data.</text>
</comment>
<feature type="transmembrane region" description="Helical" evidence="1">
    <location>
        <begin position="181"/>
        <end position="199"/>
    </location>
</feature>
<name>A0A7X0EF09_9PROT</name>
<gene>
    <name evidence="2" type="ORF">FHS74_005032</name>
</gene>
<feature type="transmembrane region" description="Helical" evidence="1">
    <location>
        <begin position="285"/>
        <end position="303"/>
    </location>
</feature>
<keyword evidence="1" id="KW-1133">Transmembrane helix</keyword>
<feature type="transmembrane region" description="Helical" evidence="1">
    <location>
        <begin position="315"/>
        <end position="340"/>
    </location>
</feature>
<feature type="transmembrane region" description="Helical" evidence="1">
    <location>
        <begin position="42"/>
        <end position="60"/>
    </location>
</feature>
<feature type="transmembrane region" description="Helical" evidence="1">
    <location>
        <begin position="205"/>
        <end position="231"/>
    </location>
</feature>
<feature type="transmembrane region" description="Helical" evidence="1">
    <location>
        <begin position="151"/>
        <end position="169"/>
    </location>
</feature>
<protein>
    <recommendedName>
        <fullName evidence="4">Glycosyltransferase RgtA/B/C/D-like domain-containing protein</fullName>
    </recommendedName>
</protein>
<feature type="transmembrane region" description="Helical" evidence="1">
    <location>
        <begin position="12"/>
        <end position="30"/>
    </location>
</feature>
<dbReference type="RefSeq" id="WP_184806861.1">
    <property type="nucleotide sequence ID" value="NZ_JACIIZ010000017.1"/>
</dbReference>
<evidence type="ECO:0000313" key="3">
    <source>
        <dbReference type="Proteomes" id="UP000539175"/>
    </source>
</evidence>